<protein>
    <recommendedName>
        <fullName evidence="2">threonine--tRNA ligase</fullName>
        <ecNumber evidence="2">6.1.1.3</ecNumber>
    </recommendedName>
</protein>
<comment type="catalytic activity">
    <reaction evidence="10">
        <text>tRNA(Thr) + L-threonine + ATP = L-threonyl-tRNA(Thr) + AMP + diphosphate + H(+)</text>
        <dbReference type="Rhea" id="RHEA:24624"/>
        <dbReference type="Rhea" id="RHEA-COMP:9670"/>
        <dbReference type="Rhea" id="RHEA-COMP:9704"/>
        <dbReference type="ChEBI" id="CHEBI:15378"/>
        <dbReference type="ChEBI" id="CHEBI:30616"/>
        <dbReference type="ChEBI" id="CHEBI:33019"/>
        <dbReference type="ChEBI" id="CHEBI:57926"/>
        <dbReference type="ChEBI" id="CHEBI:78442"/>
        <dbReference type="ChEBI" id="CHEBI:78534"/>
        <dbReference type="ChEBI" id="CHEBI:456215"/>
        <dbReference type="EC" id="6.1.1.3"/>
    </reaction>
</comment>
<dbReference type="PANTHER" id="PTHR11451">
    <property type="entry name" value="THREONINE-TRNA LIGASE"/>
    <property type="match status" value="1"/>
</dbReference>
<dbReference type="GO" id="GO:0005524">
    <property type="term" value="F:ATP binding"/>
    <property type="evidence" value="ECO:0007669"/>
    <property type="project" value="UniProtKB-KW"/>
</dbReference>
<feature type="non-terminal residue" evidence="12">
    <location>
        <position position="1"/>
    </location>
</feature>
<dbReference type="Gene3D" id="3.40.50.800">
    <property type="entry name" value="Anticodon-binding domain"/>
    <property type="match status" value="1"/>
</dbReference>
<feature type="domain" description="Aminoacyl-transfer RNA synthetases class-II family profile" evidence="11">
    <location>
        <begin position="1"/>
        <end position="189"/>
    </location>
</feature>
<organism evidence="12">
    <name type="scientific">marine sediment metagenome</name>
    <dbReference type="NCBI Taxonomy" id="412755"/>
    <lineage>
        <taxon>unclassified sequences</taxon>
        <taxon>metagenomes</taxon>
        <taxon>ecological metagenomes</taxon>
    </lineage>
</organism>
<evidence type="ECO:0000256" key="3">
    <source>
        <dbReference type="ARBA" id="ARBA00022598"/>
    </source>
</evidence>
<keyword evidence="3" id="KW-0436">Ligase</keyword>
<dbReference type="InterPro" id="IPR045864">
    <property type="entry name" value="aa-tRNA-synth_II/BPL/LPL"/>
</dbReference>
<dbReference type="InterPro" id="IPR002320">
    <property type="entry name" value="Thr-tRNA-ligase_IIa"/>
</dbReference>
<dbReference type="Pfam" id="PF03129">
    <property type="entry name" value="HGTP_anticodon"/>
    <property type="match status" value="1"/>
</dbReference>
<evidence type="ECO:0000256" key="9">
    <source>
        <dbReference type="ARBA" id="ARBA00023146"/>
    </source>
</evidence>
<evidence type="ECO:0000256" key="8">
    <source>
        <dbReference type="ARBA" id="ARBA00022917"/>
    </source>
</evidence>
<keyword evidence="6" id="KW-0862">Zinc</keyword>
<evidence type="ECO:0000256" key="7">
    <source>
        <dbReference type="ARBA" id="ARBA00022840"/>
    </source>
</evidence>
<evidence type="ECO:0000313" key="12">
    <source>
        <dbReference type="EMBL" id="GAG10853.1"/>
    </source>
</evidence>
<comment type="caution">
    <text evidence="12">The sequence shown here is derived from an EMBL/GenBank/DDBJ whole genome shotgun (WGS) entry which is preliminary data.</text>
</comment>
<dbReference type="GO" id="GO:0046872">
    <property type="term" value="F:metal ion binding"/>
    <property type="evidence" value="ECO:0007669"/>
    <property type="project" value="UniProtKB-KW"/>
</dbReference>
<dbReference type="Pfam" id="PF00587">
    <property type="entry name" value="tRNA-synt_2b"/>
    <property type="match status" value="1"/>
</dbReference>
<dbReference type="EMBL" id="BARS01020739">
    <property type="protein sequence ID" value="GAG10853.1"/>
    <property type="molecule type" value="Genomic_DNA"/>
</dbReference>
<dbReference type="PANTHER" id="PTHR11451:SF44">
    <property type="entry name" value="THREONINE--TRNA LIGASE, CHLOROPLASTIC_MITOCHONDRIAL 2"/>
    <property type="match status" value="1"/>
</dbReference>
<dbReference type="FunFam" id="3.30.930.10:FF:000002">
    <property type="entry name" value="Threonine--tRNA ligase"/>
    <property type="match status" value="1"/>
</dbReference>
<evidence type="ECO:0000259" key="11">
    <source>
        <dbReference type="PROSITE" id="PS50862"/>
    </source>
</evidence>
<dbReference type="SUPFAM" id="SSF55681">
    <property type="entry name" value="Class II aaRS and biotin synthetases"/>
    <property type="match status" value="1"/>
</dbReference>
<proteinExistence type="inferred from homology"/>
<dbReference type="InterPro" id="IPR002314">
    <property type="entry name" value="aa-tRNA-synt_IIb"/>
</dbReference>
<accession>X0VEF1</accession>
<evidence type="ECO:0000256" key="4">
    <source>
        <dbReference type="ARBA" id="ARBA00022723"/>
    </source>
</evidence>
<evidence type="ECO:0000256" key="1">
    <source>
        <dbReference type="ARBA" id="ARBA00008226"/>
    </source>
</evidence>
<dbReference type="CDD" id="cd00860">
    <property type="entry name" value="ThrRS_anticodon"/>
    <property type="match status" value="1"/>
</dbReference>
<name>X0VEF1_9ZZZZ</name>
<dbReference type="InterPro" id="IPR047246">
    <property type="entry name" value="ThrRS_anticodon"/>
</dbReference>
<feature type="non-terminal residue" evidence="12">
    <location>
        <position position="272"/>
    </location>
</feature>
<evidence type="ECO:0000256" key="6">
    <source>
        <dbReference type="ARBA" id="ARBA00022833"/>
    </source>
</evidence>
<dbReference type="InterPro" id="IPR036621">
    <property type="entry name" value="Anticodon-bd_dom_sf"/>
</dbReference>
<dbReference type="PROSITE" id="PS50862">
    <property type="entry name" value="AA_TRNA_LIGASE_II"/>
    <property type="match status" value="1"/>
</dbReference>
<keyword evidence="5" id="KW-0547">Nucleotide-binding</keyword>
<comment type="similarity">
    <text evidence="1">Belongs to the class-II aminoacyl-tRNA synthetase family.</text>
</comment>
<dbReference type="GO" id="GO:0004829">
    <property type="term" value="F:threonine-tRNA ligase activity"/>
    <property type="evidence" value="ECO:0007669"/>
    <property type="project" value="UniProtKB-EC"/>
</dbReference>
<dbReference type="GO" id="GO:0006435">
    <property type="term" value="P:threonyl-tRNA aminoacylation"/>
    <property type="evidence" value="ECO:0007669"/>
    <property type="project" value="InterPro"/>
</dbReference>
<keyword evidence="8" id="KW-0648">Protein biosynthesis</keyword>
<dbReference type="InterPro" id="IPR006195">
    <property type="entry name" value="aa-tRNA-synth_II"/>
</dbReference>
<dbReference type="GO" id="GO:0005737">
    <property type="term" value="C:cytoplasm"/>
    <property type="evidence" value="ECO:0007669"/>
    <property type="project" value="InterPro"/>
</dbReference>
<dbReference type="AlphaFoldDB" id="X0VEF1"/>
<evidence type="ECO:0000256" key="10">
    <source>
        <dbReference type="ARBA" id="ARBA00049515"/>
    </source>
</evidence>
<keyword evidence="7" id="KW-0067">ATP-binding</keyword>
<gene>
    <name evidence="12" type="ORF">S01H1_33408</name>
</gene>
<reference evidence="12" key="1">
    <citation type="journal article" date="2014" name="Front. Microbiol.">
        <title>High frequency of phylogenetically diverse reductive dehalogenase-homologous genes in deep subseafloor sedimentary metagenomes.</title>
        <authorList>
            <person name="Kawai M."/>
            <person name="Futagami T."/>
            <person name="Toyoda A."/>
            <person name="Takaki Y."/>
            <person name="Nishi S."/>
            <person name="Hori S."/>
            <person name="Arai W."/>
            <person name="Tsubouchi T."/>
            <person name="Morono Y."/>
            <person name="Uchiyama I."/>
            <person name="Ito T."/>
            <person name="Fujiyama A."/>
            <person name="Inagaki F."/>
            <person name="Takami H."/>
        </authorList>
    </citation>
    <scope>NUCLEOTIDE SEQUENCE</scope>
    <source>
        <strain evidence="12">Expedition CK06-06</strain>
    </source>
</reference>
<dbReference type="PRINTS" id="PR01047">
    <property type="entry name" value="TRNASYNTHTHR"/>
</dbReference>
<dbReference type="EC" id="6.1.1.3" evidence="2"/>
<keyword evidence="9" id="KW-0030">Aminoacyl-tRNA synthetase</keyword>
<dbReference type="Gene3D" id="3.30.930.10">
    <property type="entry name" value="Bira Bifunctional Protein, Domain 2"/>
    <property type="match status" value="1"/>
</dbReference>
<dbReference type="SUPFAM" id="SSF52954">
    <property type="entry name" value="Class II aaRS ABD-related"/>
    <property type="match status" value="1"/>
</dbReference>
<keyword evidence="4" id="KW-0479">Metal-binding</keyword>
<evidence type="ECO:0000256" key="5">
    <source>
        <dbReference type="ARBA" id="ARBA00022741"/>
    </source>
</evidence>
<evidence type="ECO:0000256" key="2">
    <source>
        <dbReference type="ARBA" id="ARBA00013163"/>
    </source>
</evidence>
<sequence>YRDLPVRLAEFGAVYRYEQSGEVSGLVRARGFTQDDAHIFCTPQQLPDEIGGCVELSQFVLRALGLNEYRVRIGLRDAEGKYIGSHEAWTRAEAAVTAAVKASGMQYTSEAGEATFYGPKIDFVVKDCLGREWQLGTVQVDYNLPERFDLKYVGDDNREHRPIMVHRTLFGSLERFLGILIEHFAGAFPLWLAPVQATICTVSEKSAAYARETYRLCAEVALRTELDDSSERIGAKIRRATLMKVPYILVVGEQEAANQTINVRTREGRQLG</sequence>
<dbReference type="InterPro" id="IPR004154">
    <property type="entry name" value="Anticodon-bd"/>
</dbReference>